<dbReference type="HOGENOM" id="CLU_683135_0_0_12"/>
<proteinExistence type="predicted"/>
<dbReference type="RefSeq" id="WP_024269394.1">
    <property type="nucleotide sequence ID" value="NC_023035.1"/>
</dbReference>
<feature type="signal peptide" evidence="1">
    <location>
        <begin position="1"/>
        <end position="25"/>
    </location>
</feature>
<feature type="chain" id="PRO_5004741977" evidence="1">
    <location>
        <begin position="26"/>
        <end position="403"/>
    </location>
</feature>
<keyword evidence="1" id="KW-0732">Signal</keyword>
<gene>
    <name evidence="2" type="ORF">L21SP2_3158</name>
</gene>
<dbReference type="KEGG" id="slr:L21SP2_3158"/>
<dbReference type="eggNOG" id="COG1596">
    <property type="taxonomic scope" value="Bacteria"/>
</dbReference>
<evidence type="ECO:0000313" key="3">
    <source>
        <dbReference type="Proteomes" id="UP000018680"/>
    </source>
</evidence>
<protein>
    <submittedName>
        <fullName evidence="2">Polysaccharide export protein</fullName>
    </submittedName>
</protein>
<dbReference type="InterPro" id="IPR049712">
    <property type="entry name" value="Poly_export"/>
</dbReference>
<name>V5WLA7_9SPIO</name>
<dbReference type="Proteomes" id="UP000018680">
    <property type="component" value="Chromosome"/>
</dbReference>
<accession>V5WLA7</accession>
<dbReference type="PANTHER" id="PTHR33619">
    <property type="entry name" value="POLYSACCHARIDE EXPORT PROTEIN GFCE-RELATED"/>
    <property type="match status" value="1"/>
</dbReference>
<dbReference type="STRING" id="1307761.L21SP2_3158"/>
<dbReference type="EMBL" id="CP006939">
    <property type="protein sequence ID" value="AHC16498.1"/>
    <property type="molecule type" value="Genomic_DNA"/>
</dbReference>
<evidence type="ECO:0000313" key="2">
    <source>
        <dbReference type="EMBL" id="AHC16498.1"/>
    </source>
</evidence>
<dbReference type="AlphaFoldDB" id="V5WLA7"/>
<dbReference type="GO" id="GO:0015159">
    <property type="term" value="F:polysaccharide transmembrane transporter activity"/>
    <property type="evidence" value="ECO:0007669"/>
    <property type="project" value="InterPro"/>
</dbReference>
<evidence type="ECO:0000256" key="1">
    <source>
        <dbReference type="SAM" id="SignalP"/>
    </source>
</evidence>
<keyword evidence="3" id="KW-1185">Reference proteome</keyword>
<organism evidence="2 3">
    <name type="scientific">Salinispira pacifica</name>
    <dbReference type="NCBI Taxonomy" id="1307761"/>
    <lineage>
        <taxon>Bacteria</taxon>
        <taxon>Pseudomonadati</taxon>
        <taxon>Spirochaetota</taxon>
        <taxon>Spirochaetia</taxon>
        <taxon>Spirochaetales</taxon>
        <taxon>Spirochaetaceae</taxon>
        <taxon>Salinispira</taxon>
    </lineage>
</organism>
<reference evidence="2 3" key="1">
    <citation type="journal article" date="2015" name="Stand. Genomic Sci.">
        <title>Complete genome sequence and description of Salinispira pacifica gen. nov., sp. nov., a novel spirochaete isolated form a hypersaline microbial mat.</title>
        <authorList>
            <person name="Ben Hania W."/>
            <person name="Joseph M."/>
            <person name="Schumann P."/>
            <person name="Bunk B."/>
            <person name="Fiebig A."/>
            <person name="Sproer C."/>
            <person name="Klenk H.P."/>
            <person name="Fardeau M.L."/>
            <person name="Spring S."/>
        </authorList>
    </citation>
    <scope>NUCLEOTIDE SEQUENCE [LARGE SCALE GENOMIC DNA]</scope>
    <source>
        <strain evidence="2 3">L21-RPul-D2</strain>
    </source>
</reference>
<dbReference type="OrthoDB" id="354707at2"/>
<dbReference type="Gene3D" id="3.10.560.10">
    <property type="entry name" value="Outer membrane lipoprotein wza domain like"/>
    <property type="match status" value="2"/>
</dbReference>
<sequence>MKATQSIFTTAIFFLFICLGGIAFAQDSPNPDRSAAAEEATADNSRIQRAEVSPLYRVSPGDEYLLYVGNQNNTQLPLSVESDYSVRLAFLGTLDAAGLSYAQFREQVYALVKESYPQSIPRMRIRNLGRFEVSFSGELSNAGTTLADGLTPLSEVLTSRLTSFSDTRNISIRRNDGSSLTVDYFMFSRTGERKHNPYLHYGDRIEVERAQRIVQIDGQVFRPGRYVLTEKDSLTDIIQEYADGLRHNADRTQISIFHLNGSSETVDIRREEKDNNIHIDHLSRIFVPPAHSTSQSMQLEGTASMETIGWIQVTGDVQTPGKIPFSSWNRPEQYINQAGPQGRYRYSVYSQNGEKKSNRAPLAPMDTIVVQQRPAQWFMNSWLAPTVSLATGILTLISMILNF</sequence>
<dbReference type="PANTHER" id="PTHR33619:SF3">
    <property type="entry name" value="POLYSACCHARIDE EXPORT PROTEIN GFCE-RELATED"/>
    <property type="match status" value="1"/>
</dbReference>